<dbReference type="OrthoDB" id="278386at2"/>
<dbReference type="RefSeq" id="WP_134749224.1">
    <property type="nucleotide sequence ID" value="NZ_MYFO02000004.1"/>
</dbReference>
<dbReference type="Gene3D" id="1.10.260.40">
    <property type="entry name" value="lambda repressor-like DNA-binding domains"/>
    <property type="match status" value="1"/>
</dbReference>
<reference evidence="2 3" key="1">
    <citation type="submission" date="2017-03" db="EMBL/GenBank/DDBJ databases">
        <title>Isolation of Levoglucosan Utilizing Bacteria.</title>
        <authorList>
            <person name="Arya A.S."/>
        </authorList>
    </citation>
    <scope>NUCLEOTIDE SEQUENCE [LARGE SCALE GENOMIC DNA]</scope>
    <source>
        <strain evidence="2 3">MEC069</strain>
    </source>
</reference>
<keyword evidence="3" id="KW-1185">Reference proteome</keyword>
<dbReference type="EMBL" id="MYFO01000002">
    <property type="protein sequence ID" value="TFE91271.1"/>
    <property type="molecule type" value="Genomic_DNA"/>
</dbReference>
<evidence type="ECO:0000313" key="2">
    <source>
        <dbReference type="EMBL" id="TFE91271.1"/>
    </source>
</evidence>
<dbReference type="CDD" id="cd00093">
    <property type="entry name" value="HTH_XRE"/>
    <property type="match status" value="1"/>
</dbReference>
<sequence>MIKTDASYQKAIEKLKDDQNFIAAEKERLKHMGLTHEQIEIAIEPTLSFHEQLKDEVVYYEKIKRGDFGKLINFEHLGKTLIAYRIFVGMSQQELAAKLGVSEAQVSRDERNEYYGATKERIEAVMNAMNMVTVTTVEISMASVM</sequence>
<protein>
    <submittedName>
        <fullName evidence="2">Transcriptional regulator</fullName>
    </submittedName>
</protein>
<dbReference type="Proteomes" id="UP000298246">
    <property type="component" value="Unassembled WGS sequence"/>
</dbReference>
<evidence type="ECO:0000259" key="1">
    <source>
        <dbReference type="PROSITE" id="PS50943"/>
    </source>
</evidence>
<gene>
    <name evidence="2" type="ORF">B5M42_02160</name>
</gene>
<name>A0A4Y8QA06_9BACL</name>
<organism evidence="2 3">
    <name type="scientific">Paenibacillus athensensis</name>
    <dbReference type="NCBI Taxonomy" id="1967502"/>
    <lineage>
        <taxon>Bacteria</taxon>
        <taxon>Bacillati</taxon>
        <taxon>Bacillota</taxon>
        <taxon>Bacilli</taxon>
        <taxon>Bacillales</taxon>
        <taxon>Paenibacillaceae</taxon>
        <taxon>Paenibacillus</taxon>
    </lineage>
</organism>
<dbReference type="InterPro" id="IPR001387">
    <property type="entry name" value="Cro/C1-type_HTH"/>
</dbReference>
<proteinExistence type="predicted"/>
<dbReference type="GO" id="GO:0003677">
    <property type="term" value="F:DNA binding"/>
    <property type="evidence" value="ECO:0007669"/>
    <property type="project" value="InterPro"/>
</dbReference>
<evidence type="ECO:0000313" key="3">
    <source>
        <dbReference type="Proteomes" id="UP000298246"/>
    </source>
</evidence>
<accession>A0A4Y8QA06</accession>
<feature type="domain" description="HTH cro/C1-type" evidence="1">
    <location>
        <begin position="81"/>
        <end position="139"/>
    </location>
</feature>
<dbReference type="InterPro" id="IPR010982">
    <property type="entry name" value="Lambda_DNA-bd_dom_sf"/>
</dbReference>
<dbReference type="Pfam" id="PF01381">
    <property type="entry name" value="HTH_3"/>
    <property type="match status" value="1"/>
</dbReference>
<comment type="caution">
    <text evidence="2">The sequence shown here is derived from an EMBL/GenBank/DDBJ whole genome shotgun (WGS) entry which is preliminary data.</text>
</comment>
<dbReference type="PROSITE" id="PS50943">
    <property type="entry name" value="HTH_CROC1"/>
    <property type="match status" value="1"/>
</dbReference>
<dbReference type="AlphaFoldDB" id="A0A4Y8QA06"/>
<dbReference type="SUPFAM" id="SSF47413">
    <property type="entry name" value="lambda repressor-like DNA-binding domains"/>
    <property type="match status" value="1"/>
</dbReference>